<organism evidence="16 17">
    <name type="scientific">Candidatus Stercoripulliclostridium merdipullorum</name>
    <dbReference type="NCBI Taxonomy" id="2840952"/>
    <lineage>
        <taxon>Bacteria</taxon>
        <taxon>Bacillati</taxon>
        <taxon>Bacillota</taxon>
        <taxon>Clostridia</taxon>
        <taxon>Eubacteriales</taxon>
        <taxon>Candidatus Stercoripulliclostridium</taxon>
    </lineage>
</organism>
<comment type="similarity">
    <text evidence="2">Belongs to the CRISPR-associated protein Cas9 family. Subtype II-A subfamily.</text>
</comment>
<gene>
    <name evidence="13 16" type="primary">cas9</name>
    <name evidence="16" type="ORF">IAB14_04005</name>
</gene>
<dbReference type="Pfam" id="PF13395">
    <property type="entry name" value="HNH_4"/>
    <property type="match status" value="1"/>
</dbReference>
<keyword evidence="14" id="KW-0175">Coiled coil</keyword>
<feature type="coiled-coil region" evidence="14">
    <location>
        <begin position="782"/>
        <end position="812"/>
    </location>
</feature>
<evidence type="ECO:0000256" key="11">
    <source>
        <dbReference type="ARBA" id="ARBA00023211"/>
    </source>
</evidence>
<keyword evidence="3 13" id="KW-0540">Nuclease</keyword>
<dbReference type="PROSITE" id="PS51749">
    <property type="entry name" value="HNH_CAS9"/>
    <property type="match status" value="1"/>
</dbReference>
<evidence type="ECO:0000259" key="15">
    <source>
        <dbReference type="PROSITE" id="PS51749"/>
    </source>
</evidence>
<keyword evidence="10 13" id="KW-0238">DNA-binding</keyword>
<evidence type="ECO:0000256" key="5">
    <source>
        <dbReference type="ARBA" id="ARBA00022759"/>
    </source>
</evidence>
<dbReference type="GO" id="GO:0046872">
    <property type="term" value="F:metal ion binding"/>
    <property type="evidence" value="ECO:0007669"/>
    <property type="project" value="UniProtKB-UniRule"/>
</dbReference>
<comment type="caution">
    <text evidence="13">Lacks conserved residue(s) required for the propagation of feature annotation.</text>
</comment>
<dbReference type="Pfam" id="PF16595">
    <property type="entry name" value="Cas9_PI"/>
    <property type="match status" value="1"/>
</dbReference>
<evidence type="ECO:0000313" key="16">
    <source>
        <dbReference type="EMBL" id="HIV00263.1"/>
    </source>
</evidence>
<dbReference type="InterPro" id="IPR033114">
    <property type="entry name" value="HNH_CAS9"/>
</dbReference>
<keyword evidence="11" id="KW-0464">Manganese</keyword>
<reference evidence="16" key="2">
    <citation type="journal article" date="2021" name="PeerJ">
        <title>Extensive microbial diversity within the chicken gut microbiome revealed by metagenomics and culture.</title>
        <authorList>
            <person name="Gilroy R."/>
            <person name="Ravi A."/>
            <person name="Getino M."/>
            <person name="Pursley I."/>
            <person name="Horton D.L."/>
            <person name="Alikhan N.F."/>
            <person name="Baker D."/>
            <person name="Gharbi K."/>
            <person name="Hall N."/>
            <person name="Watson M."/>
            <person name="Adriaenssens E.M."/>
            <person name="Foster-Nyarko E."/>
            <person name="Jarju S."/>
            <person name="Secka A."/>
            <person name="Antonio M."/>
            <person name="Oren A."/>
            <person name="Chaudhuri R.R."/>
            <person name="La Ragione R."/>
            <person name="Hildebrand F."/>
            <person name="Pallen M.J."/>
        </authorList>
    </citation>
    <scope>NUCLEOTIDE SEQUENCE</scope>
    <source>
        <strain evidence="16">23406</strain>
    </source>
</reference>
<dbReference type="InterPro" id="IPR032240">
    <property type="entry name" value="Cas9_REC"/>
</dbReference>
<dbReference type="InterPro" id="IPR028629">
    <property type="entry name" value="Cas9"/>
</dbReference>
<dbReference type="Proteomes" id="UP000886891">
    <property type="component" value="Unassembled WGS sequence"/>
</dbReference>
<comment type="function">
    <text evidence="13">CRISPR (clustered regularly interspaced short palindromic repeat) is an adaptive immune system that provides protection against mobile genetic elements (viruses, transposable elements and conjugative plasmids). CRISPR clusters contain spacers, sequences complementary to antecedent mobile elements, and target invading nucleic acids. CRISPR clusters are transcribed and processed into CRISPR RNA (crRNA). In type II CRISPR systems correct processing of pre-crRNA requires a trans-encoded small RNA (tracrRNA), endogenous ribonuclease 3 (rnc) and this protein. The tracrRNA serves as a guide for ribonuclease 3-aided processing of pre-crRNA. Subsequently Cas9/crRNA/tracrRNA endonucleolytically cleaves linear or circular dsDNA target complementary to the spacer; Cas9 is inactive in the absence of the 2 guide RNAs (gRNA). Cas9 recognizes the protospacer adjacent motif (PAM) in the CRISPR repeat sequences to help distinguish self versus nonself, as targets within the bacterial CRISPR locus do not have PAMs. PAM recognition is also required for catalytic activity.</text>
</comment>
<evidence type="ECO:0000256" key="2">
    <source>
        <dbReference type="ARBA" id="ARBA00005244"/>
    </source>
</evidence>
<comment type="subunit">
    <text evidence="12 13">Monomer. Binds crRNA and tracrRNA.</text>
</comment>
<dbReference type="GO" id="GO:0004519">
    <property type="term" value="F:endonuclease activity"/>
    <property type="evidence" value="ECO:0007669"/>
    <property type="project" value="UniProtKB-UniRule"/>
</dbReference>
<dbReference type="InterPro" id="IPR032237">
    <property type="entry name" value="Cas9_PI"/>
</dbReference>
<dbReference type="GO" id="GO:0003723">
    <property type="term" value="F:RNA binding"/>
    <property type="evidence" value="ECO:0007669"/>
    <property type="project" value="UniProtKB-UniRule"/>
</dbReference>
<proteinExistence type="inferred from homology"/>
<keyword evidence="4" id="KW-0479">Metal-binding</keyword>
<comment type="similarity">
    <text evidence="13">Belongs to the CRISPR-associated Cas9 family.</text>
</comment>
<protein>
    <recommendedName>
        <fullName evidence="13">CRISPR-associated endonuclease Cas9</fullName>
        <ecNumber evidence="13">3.1.-.-</ecNumber>
    </recommendedName>
</protein>
<evidence type="ECO:0000256" key="3">
    <source>
        <dbReference type="ARBA" id="ARBA00022722"/>
    </source>
</evidence>
<feature type="active site" description="For RuvC-like nuclease domain" evidence="13">
    <location>
        <position position="9"/>
    </location>
</feature>
<evidence type="ECO:0000256" key="6">
    <source>
        <dbReference type="ARBA" id="ARBA00022801"/>
    </source>
</evidence>
<dbReference type="Pfam" id="PF22702">
    <property type="entry name" value="Cas9_RuvC"/>
    <property type="match status" value="1"/>
</dbReference>
<name>A0A9D1SX35_9FIRM</name>
<evidence type="ECO:0000256" key="1">
    <source>
        <dbReference type="ARBA" id="ARBA00001946"/>
    </source>
</evidence>
<comment type="caution">
    <text evidence="16">The sequence shown here is derived from an EMBL/GenBank/DDBJ whole genome shotgun (WGS) entry which is preliminary data.</text>
</comment>
<dbReference type="InterPro" id="IPR003615">
    <property type="entry name" value="HNH_nuc"/>
</dbReference>
<accession>A0A9D1SX35</accession>
<dbReference type="InterPro" id="IPR055228">
    <property type="entry name" value="Cas9_RuvC"/>
</dbReference>
<dbReference type="NCBIfam" id="TIGR01865">
    <property type="entry name" value="cas_Csn1"/>
    <property type="match status" value="1"/>
</dbReference>
<feature type="active site" description="Proton acceptor for HNH nuclease domain" evidence="13">
    <location>
        <position position="853"/>
    </location>
</feature>
<keyword evidence="9 13" id="KW-0051">Antiviral defense</keyword>
<evidence type="ECO:0000256" key="12">
    <source>
        <dbReference type="ARBA" id="ARBA00046380"/>
    </source>
</evidence>
<evidence type="ECO:0000256" key="8">
    <source>
        <dbReference type="ARBA" id="ARBA00022884"/>
    </source>
</evidence>
<comment type="cofactor">
    <cofactor evidence="1">
        <name>Mg(2+)</name>
        <dbReference type="ChEBI" id="CHEBI:18420"/>
    </cofactor>
</comment>
<feature type="domain" description="HNH Cas9-type" evidence="15">
    <location>
        <begin position="778"/>
        <end position="935"/>
    </location>
</feature>
<evidence type="ECO:0000313" key="17">
    <source>
        <dbReference type="Proteomes" id="UP000886891"/>
    </source>
</evidence>
<dbReference type="GO" id="GO:0016787">
    <property type="term" value="F:hydrolase activity"/>
    <property type="evidence" value="ECO:0007669"/>
    <property type="project" value="UniProtKB-KW"/>
</dbReference>
<evidence type="ECO:0000256" key="4">
    <source>
        <dbReference type="ARBA" id="ARBA00022723"/>
    </source>
</evidence>
<sequence length="1348" mass="153516">MEKFYLGMDIGTNSVGMACTDETYRLLRAKGRDLWAVRLFDEAKTAEERRAARTLRRRYQRRRQRIEWLQAIFAPLMEGDPLFFMRLNQSALWADDKSEGLGKYALFEDKDYTDVDFYRAYPTIFHLRKALAEGGKAYDLRLYYLALHHIVKYRGHFLREGQSLGEVRSFDAPYAAVVEALAEREEEGRTLDPLAGEAFKEIGLDKRRGKTQKKKEAIALLGAVGEAQKEAVALMLGSKGSPFKLFGDERYREEKSFSFDEIKQEEFDALAATYGDDFELLEKLKAVHDYFVFESILGSHRRISDAMIAIYDKHKRDLAVLKKAIKTHLGEDAYRKILEASDQTANYANYVGHTAMGKEKQTVKKCKPEDFFKFLKKELAPLKGCEEPEVALMLGELEEGKFLPKILHADNGLFPYQVNEEELKEIVTNLLRQYPAFGAEGDDGVTPAQKIASILTYRIPYYVGPLNTAHEGKGGNAWAVRKPGAITPWNFDQMVDRAASNEKFMRRMTSKCSYLHGKDVLPKHSILYQKFNVLNQINKLTIDGKPIDVNFKQQLYTDVYLKVRKVSAKTIRNYLKEKGLMTPAEADAAKIGGTEESFSASMSSYLILKDILGDAVDRVPDLAEDLILWHTLNTDKKIVRRLIERKYGELEVVRANLKKLGALGGFKDFGRLSREFLSELSGGEDPETGEPYTIIGELYATNMNLNEILFDERYGFRRAIEAENGGGIDRLSYEDVEDLYVSPKVRRGVWQALQMADEYIAAVGRAPDKVFVEVTRGDDNKKERTQSRLKQLQALYQDVKEYDDLKHSLKDESEVRLKQERLYLYYRQCGRCMYSGEEIRLEELGSSLYDVDHIIPRTLVKDDSIENKVLVRKEINNHVKGDRYPLPEGCRGAKVQALWKYLHEKKLIGDKKYALLTRVAELGEEDFRSFISRQIVETGQTAKAVAELMRRRYEQEGTKVVYSKAGNVSDFRDRAKLGKCREVNDLHHARDAYLNIVVGNVFDVRFGNPRAYFYDRKDGSQRRYNLLKLYDADIPGAWSKEKTYPEVKRNYDKNSMIVTRYTYCQKGAFYDQTVYPKTDGGITASRKEKGPLADASRYGGYKGTPTAYFAIVRSEGKKGKELVTIEAIPVLAARRIGDDPVKLTAYLAENGLLNPTVVVPKVKIKSLMTIDGYPLRIAGVTGKQFIFHNAYQWCPDGETARIVGEMVRLAEWRKQGRAFEEKDGALRIVRNRLGDVSQVTGAECLAVYDAILAHLNREVCRRLSAAKTIAKYLAEGRERFVGLPVADRMAVVLQAVRFLKCNAELCDLSLLGYGAHCGMILFGKDISGREITLIHRSPCGLREVRRRV</sequence>
<dbReference type="Gene3D" id="1.10.30.50">
    <property type="match status" value="1"/>
</dbReference>
<dbReference type="GO" id="GO:0003677">
    <property type="term" value="F:DNA binding"/>
    <property type="evidence" value="ECO:0007669"/>
    <property type="project" value="UniProtKB-UniRule"/>
</dbReference>
<keyword evidence="8 13" id="KW-0694">RNA-binding</keyword>
<dbReference type="EMBL" id="DVOH01000028">
    <property type="protein sequence ID" value="HIV00263.1"/>
    <property type="molecule type" value="Genomic_DNA"/>
</dbReference>
<evidence type="ECO:0000256" key="9">
    <source>
        <dbReference type="ARBA" id="ARBA00023118"/>
    </source>
</evidence>
<evidence type="ECO:0000256" key="10">
    <source>
        <dbReference type="ARBA" id="ARBA00023125"/>
    </source>
</evidence>
<dbReference type="GO" id="GO:0043571">
    <property type="term" value="P:maintenance of CRISPR repeat elements"/>
    <property type="evidence" value="ECO:0007669"/>
    <property type="project" value="UniProtKB-UniRule"/>
</dbReference>
<comment type="domain">
    <text evidence="13">Has 2 endonuclease domains. The discontinuous RuvC-like domain cleaves the target DNA noncomplementary to crRNA while the HNH nuclease domain cleaves the target DNA complementary to crRNA.</text>
</comment>
<reference evidence="16" key="1">
    <citation type="submission" date="2020-10" db="EMBL/GenBank/DDBJ databases">
        <authorList>
            <person name="Gilroy R."/>
        </authorList>
    </citation>
    <scope>NUCLEOTIDE SEQUENCE</scope>
    <source>
        <strain evidence="16">23406</strain>
    </source>
</reference>
<keyword evidence="7" id="KW-0460">Magnesium</keyword>
<keyword evidence="6 13" id="KW-0378">Hydrolase</keyword>
<evidence type="ECO:0000256" key="7">
    <source>
        <dbReference type="ARBA" id="ARBA00022842"/>
    </source>
</evidence>
<dbReference type="GO" id="GO:0051607">
    <property type="term" value="P:defense response to virus"/>
    <property type="evidence" value="ECO:0007669"/>
    <property type="project" value="UniProtKB-UniRule"/>
</dbReference>
<dbReference type="HAMAP" id="MF_01480">
    <property type="entry name" value="Cas9"/>
    <property type="match status" value="1"/>
</dbReference>
<dbReference type="EC" id="3.1.-.-" evidence="13"/>
<evidence type="ECO:0000256" key="13">
    <source>
        <dbReference type="HAMAP-Rule" id="MF_01480"/>
    </source>
</evidence>
<keyword evidence="5 13" id="KW-0255">Endonuclease</keyword>
<dbReference type="Pfam" id="PF16592">
    <property type="entry name" value="Cas9_REC"/>
    <property type="match status" value="1"/>
</dbReference>
<evidence type="ECO:0000256" key="14">
    <source>
        <dbReference type="SAM" id="Coils"/>
    </source>
</evidence>